<name>A0AAN9Q3W9_CANGL</name>
<accession>A0AAN9Q3W9</accession>
<evidence type="ECO:0000256" key="1">
    <source>
        <dbReference type="SAM" id="Phobius"/>
    </source>
</evidence>
<evidence type="ECO:0000313" key="3">
    <source>
        <dbReference type="Proteomes" id="UP001367508"/>
    </source>
</evidence>
<evidence type="ECO:0000313" key="2">
    <source>
        <dbReference type="EMBL" id="KAK7320254.1"/>
    </source>
</evidence>
<keyword evidence="1" id="KW-1133">Transmembrane helix</keyword>
<gene>
    <name evidence="2" type="ORF">VNO77_29568</name>
</gene>
<keyword evidence="1" id="KW-0812">Transmembrane</keyword>
<protein>
    <submittedName>
        <fullName evidence="2">Uncharacterized protein</fullName>
    </submittedName>
</protein>
<comment type="caution">
    <text evidence="2">The sequence shown here is derived from an EMBL/GenBank/DDBJ whole genome shotgun (WGS) entry which is preliminary data.</text>
</comment>
<reference evidence="2 3" key="1">
    <citation type="submission" date="2024-01" db="EMBL/GenBank/DDBJ databases">
        <title>The genomes of 5 underutilized Papilionoideae crops provide insights into root nodulation and disease resistanc.</title>
        <authorList>
            <person name="Jiang F."/>
        </authorList>
    </citation>
    <scope>NUCLEOTIDE SEQUENCE [LARGE SCALE GENOMIC DNA]</scope>
    <source>
        <strain evidence="2">LVBAO_FW01</strain>
        <tissue evidence="2">Leaves</tissue>
    </source>
</reference>
<dbReference type="AlphaFoldDB" id="A0AAN9Q3W9"/>
<dbReference type="Proteomes" id="UP001367508">
    <property type="component" value="Unassembled WGS sequence"/>
</dbReference>
<feature type="transmembrane region" description="Helical" evidence="1">
    <location>
        <begin position="50"/>
        <end position="71"/>
    </location>
</feature>
<sequence>MECRYTAVVNAPVKDSFLFLDIICEGNKMVPPTCWSHSPFLLLKKKKKSVIGFLFIIFVCFPNYLIALLFLSVARSTLCCLPAGMCAYRQFYIH</sequence>
<proteinExistence type="predicted"/>
<dbReference type="EMBL" id="JAYMYQ010000007">
    <property type="protein sequence ID" value="KAK7320254.1"/>
    <property type="molecule type" value="Genomic_DNA"/>
</dbReference>
<keyword evidence="3" id="KW-1185">Reference proteome</keyword>
<keyword evidence="1" id="KW-0472">Membrane</keyword>
<organism evidence="2 3">
    <name type="scientific">Canavalia gladiata</name>
    <name type="common">Sword bean</name>
    <name type="synonym">Dolichos gladiatus</name>
    <dbReference type="NCBI Taxonomy" id="3824"/>
    <lineage>
        <taxon>Eukaryota</taxon>
        <taxon>Viridiplantae</taxon>
        <taxon>Streptophyta</taxon>
        <taxon>Embryophyta</taxon>
        <taxon>Tracheophyta</taxon>
        <taxon>Spermatophyta</taxon>
        <taxon>Magnoliopsida</taxon>
        <taxon>eudicotyledons</taxon>
        <taxon>Gunneridae</taxon>
        <taxon>Pentapetalae</taxon>
        <taxon>rosids</taxon>
        <taxon>fabids</taxon>
        <taxon>Fabales</taxon>
        <taxon>Fabaceae</taxon>
        <taxon>Papilionoideae</taxon>
        <taxon>50 kb inversion clade</taxon>
        <taxon>NPAAA clade</taxon>
        <taxon>indigoferoid/millettioid clade</taxon>
        <taxon>Phaseoleae</taxon>
        <taxon>Canavalia</taxon>
    </lineage>
</organism>